<dbReference type="InterPro" id="IPR036610">
    <property type="entry name" value="PEBP-like_sf"/>
</dbReference>
<reference evidence="1" key="1">
    <citation type="submission" date="2022-03" db="EMBL/GenBank/DDBJ databases">
        <title>Draft genome sequence of Aduncisulcus paluster, a free-living microaerophilic Fornicata.</title>
        <authorList>
            <person name="Yuyama I."/>
            <person name="Kume K."/>
            <person name="Tamura T."/>
            <person name="Inagaki Y."/>
            <person name="Hashimoto T."/>
        </authorList>
    </citation>
    <scope>NUCLEOTIDE SEQUENCE</scope>
    <source>
        <strain evidence="1">NY0171</strain>
    </source>
</reference>
<evidence type="ECO:0000313" key="2">
    <source>
        <dbReference type="Proteomes" id="UP001057375"/>
    </source>
</evidence>
<dbReference type="EMBL" id="BQXS01011824">
    <property type="protein sequence ID" value="GKT17168.1"/>
    <property type="molecule type" value="Genomic_DNA"/>
</dbReference>
<dbReference type="CDD" id="cd00865">
    <property type="entry name" value="PEBP_bact_arch"/>
    <property type="match status" value="1"/>
</dbReference>
<name>A0ABQ5JU93_9EUKA</name>
<dbReference type="Pfam" id="PF01161">
    <property type="entry name" value="PBP"/>
    <property type="match status" value="1"/>
</dbReference>
<gene>
    <name evidence="1" type="ORF">ADUPG1_011053</name>
</gene>
<accession>A0ABQ5JU93</accession>
<proteinExistence type="predicted"/>
<dbReference type="InterPro" id="IPR008914">
    <property type="entry name" value="PEBP"/>
</dbReference>
<protein>
    <submittedName>
        <fullName evidence="1">Multi-domain containing protein</fullName>
    </submittedName>
</protein>
<keyword evidence="2" id="KW-1185">Reference proteome</keyword>
<dbReference type="Gene3D" id="3.90.280.10">
    <property type="entry name" value="PEBP-like"/>
    <property type="match status" value="1"/>
</dbReference>
<dbReference type="InterPro" id="IPR005247">
    <property type="entry name" value="YbhB_YbcL/LppC-like"/>
</dbReference>
<dbReference type="NCBIfam" id="TIGR00481">
    <property type="entry name" value="YbhB/YbcL family Raf kinase inhibitor-like protein"/>
    <property type="match status" value="1"/>
</dbReference>
<dbReference type="SUPFAM" id="SSF49777">
    <property type="entry name" value="PEBP-like"/>
    <property type="match status" value="1"/>
</dbReference>
<comment type="caution">
    <text evidence="1">The sequence shown here is derived from an EMBL/GenBank/DDBJ whole genome shotgun (WGS) entry which is preliminary data.</text>
</comment>
<sequence length="188" mass="21840">MGKTFSKTKLTLLPFRREFKWIEQELGLSKRTIHLWSDEFDDGKTLTTRDSPSLYWDNVPDATESFLLMVTDYDAPGPHFRILTIDHWILTNIGKDIHQLEHAISIEEMSAMGISFGDGFREEIKPGMYLPPRPIFGTHKYYFRIFALDCSIPLNLVEKEDILKYIDHHVLSYGEIVGTYNLKLAEVQ</sequence>
<organism evidence="1 2">
    <name type="scientific">Aduncisulcus paluster</name>
    <dbReference type="NCBI Taxonomy" id="2918883"/>
    <lineage>
        <taxon>Eukaryota</taxon>
        <taxon>Metamonada</taxon>
        <taxon>Carpediemonas-like organisms</taxon>
        <taxon>Aduncisulcus</taxon>
    </lineage>
</organism>
<evidence type="ECO:0000313" key="1">
    <source>
        <dbReference type="EMBL" id="GKT17168.1"/>
    </source>
</evidence>
<dbReference type="Proteomes" id="UP001057375">
    <property type="component" value="Unassembled WGS sequence"/>
</dbReference>